<organism evidence="2 3">
    <name type="scientific">Alloprevotella tannerae ATCC 51259</name>
    <dbReference type="NCBI Taxonomy" id="626522"/>
    <lineage>
        <taxon>Bacteria</taxon>
        <taxon>Pseudomonadati</taxon>
        <taxon>Bacteroidota</taxon>
        <taxon>Bacteroidia</taxon>
        <taxon>Bacteroidales</taxon>
        <taxon>Prevotellaceae</taxon>
        <taxon>Alloprevotella</taxon>
    </lineage>
</organism>
<dbReference type="GO" id="GO:0005886">
    <property type="term" value="C:plasma membrane"/>
    <property type="evidence" value="ECO:0007669"/>
    <property type="project" value="TreeGrafter"/>
</dbReference>
<dbReference type="Proteomes" id="UP000003460">
    <property type="component" value="Unassembled WGS sequence"/>
</dbReference>
<keyword evidence="3" id="KW-1185">Reference proteome</keyword>
<dbReference type="Pfam" id="PF01814">
    <property type="entry name" value="Hemerythrin"/>
    <property type="match status" value="1"/>
</dbReference>
<protein>
    <submittedName>
        <fullName evidence="2">Hemerythrin HHE cation binding domain protein</fullName>
    </submittedName>
</protein>
<evidence type="ECO:0000313" key="2">
    <source>
        <dbReference type="EMBL" id="EEX71138.1"/>
    </source>
</evidence>
<feature type="domain" description="Hemerythrin-like" evidence="1">
    <location>
        <begin position="105"/>
        <end position="220"/>
    </location>
</feature>
<dbReference type="InterPro" id="IPR038062">
    <property type="entry name" value="ScdA-like_N_sf"/>
</dbReference>
<gene>
    <name evidence="2" type="ORF">GCWU000325_01878</name>
</gene>
<proteinExistence type="predicted"/>
<name>C9LI22_9BACT</name>
<dbReference type="AlphaFoldDB" id="C9LI22"/>
<dbReference type="Gene3D" id="3.30.450.20">
    <property type="entry name" value="PAS domain"/>
    <property type="match status" value="1"/>
</dbReference>
<dbReference type="InterPro" id="IPR035965">
    <property type="entry name" value="PAS-like_dom_sf"/>
</dbReference>
<dbReference type="EMBL" id="ACIJ02000022">
    <property type="protein sequence ID" value="EEX71138.1"/>
    <property type="molecule type" value="Genomic_DNA"/>
</dbReference>
<dbReference type="eggNOG" id="COG2461">
    <property type="taxonomic scope" value="Bacteria"/>
</dbReference>
<reference evidence="2" key="1">
    <citation type="submission" date="2009-09" db="EMBL/GenBank/DDBJ databases">
        <authorList>
            <person name="Weinstock G."/>
            <person name="Sodergren E."/>
            <person name="Clifton S."/>
            <person name="Fulton L."/>
            <person name="Fulton B."/>
            <person name="Courtney L."/>
            <person name="Fronick C."/>
            <person name="Harrison M."/>
            <person name="Strong C."/>
            <person name="Farmer C."/>
            <person name="Delahaunty K."/>
            <person name="Markovic C."/>
            <person name="Hall O."/>
            <person name="Minx P."/>
            <person name="Tomlinson C."/>
            <person name="Mitreva M."/>
            <person name="Nelson J."/>
            <person name="Hou S."/>
            <person name="Wollam A."/>
            <person name="Pepin K.H."/>
            <person name="Johnson M."/>
            <person name="Bhonagiri V."/>
            <person name="Nash W.E."/>
            <person name="Warren W."/>
            <person name="Chinwalla A."/>
            <person name="Mardis E.R."/>
            <person name="Wilson R.K."/>
        </authorList>
    </citation>
    <scope>NUCLEOTIDE SEQUENCE [LARGE SCALE GENOMIC DNA]</scope>
    <source>
        <strain evidence="2">ATCC 51259</strain>
    </source>
</reference>
<dbReference type="Gene3D" id="1.10.3910.10">
    <property type="entry name" value="SP0561-like"/>
    <property type="match status" value="1"/>
</dbReference>
<dbReference type="HOGENOM" id="CLU_026706_1_0_10"/>
<dbReference type="STRING" id="626522.GCWU000325_01878"/>
<dbReference type="Pfam" id="PF13596">
    <property type="entry name" value="PAS_10"/>
    <property type="match status" value="1"/>
</dbReference>
<dbReference type="SUPFAM" id="SSF55785">
    <property type="entry name" value="PYP-like sensor domain (PAS domain)"/>
    <property type="match status" value="1"/>
</dbReference>
<accession>C9LI22</accession>
<sequence>MKQIIKAMEDMLRGLSAKDTERLSALLQIEEDYETGKIDLKEARRQLSEKVGRVHPYDIAKAEQHLVPADDEECRKVDMKKTLQLLDGFLDTSRPDLPADHPIMLYYRENDEMRKYLAEVENLLQFPLIKNQWLELYEALLQYPVHYTRKQNQLYPLLEKKGFDRPTTTMWTFDDFVRDEIKAAKRLLDEDKDDEFLAHQKNVLAYTRDLMEKEETILYPTSLAMISPAEFEEMKEGDREIGFAFIEPEASLAKQPTQTPATETSGFAAELQALLGKYGYSVGNDKDQVLEVKTGKLTLEQINLIFRHLPVDISFVDENELVKFYSDTPHRVFPRSKNVIGRQVTNCHPRSSVHIVREIVDKFRNGEQDKAEFWINKPGLFIYIIYYAVRDEAGRFRGVLEMMQDCTHIRDLEGSRTLLTWEAEETDEAAEASQSANAPLSAETRLKDLLKTYPWLKTELVKLRPEFKMLNSPLGKLIVARATLKDVSERSGMSVDELLQSLQKLIAAHA</sequence>
<dbReference type="SMR" id="C9LI22"/>
<comment type="caution">
    <text evidence="2">The sequence shown here is derived from an EMBL/GenBank/DDBJ whole genome shotgun (WGS) entry which is preliminary data.</text>
</comment>
<dbReference type="PANTHER" id="PTHR39966">
    <property type="entry name" value="BLL2471 PROTEIN-RELATED"/>
    <property type="match status" value="1"/>
</dbReference>
<evidence type="ECO:0000259" key="1">
    <source>
        <dbReference type="Pfam" id="PF01814"/>
    </source>
</evidence>
<evidence type="ECO:0000313" key="3">
    <source>
        <dbReference type="Proteomes" id="UP000003460"/>
    </source>
</evidence>
<dbReference type="PANTHER" id="PTHR39966:SF3">
    <property type="entry name" value="DUF438 DOMAIN-CONTAINING PROTEIN"/>
    <property type="match status" value="1"/>
</dbReference>
<dbReference type="InterPro" id="IPR012312">
    <property type="entry name" value="Hemerythrin-like"/>
</dbReference>